<dbReference type="InterPro" id="IPR036052">
    <property type="entry name" value="TrpB-like_PALP_sf"/>
</dbReference>
<evidence type="ECO:0000313" key="2">
    <source>
        <dbReference type="Proteomes" id="UP001472677"/>
    </source>
</evidence>
<dbReference type="Proteomes" id="UP001472677">
    <property type="component" value="Unassembled WGS sequence"/>
</dbReference>
<sequence>MGIAVWLSHIIQPVDSSYEGWSEFKAVKANTTFAAGSDRGGFNGCDGTGMFICPHTGVALTVLMKLRNSAIIGSWDRTVVVSTTHGLKCGQSKVDYHFKEIPDMAFQFANPLLRLI</sequence>
<name>A0ABR2EAE7_9ROSI</name>
<reference evidence="1 2" key="1">
    <citation type="journal article" date="2024" name="G3 (Bethesda)">
        <title>Genome assembly of Hibiscus sabdariffa L. provides insights into metabolisms of medicinal natural products.</title>
        <authorList>
            <person name="Kim T."/>
        </authorList>
    </citation>
    <scope>NUCLEOTIDE SEQUENCE [LARGE SCALE GENOMIC DNA]</scope>
    <source>
        <strain evidence="1">TK-2024</strain>
        <tissue evidence="1">Old leaves</tissue>
    </source>
</reference>
<dbReference type="SUPFAM" id="SSF53686">
    <property type="entry name" value="Tryptophan synthase beta subunit-like PLP-dependent enzymes"/>
    <property type="match status" value="1"/>
</dbReference>
<dbReference type="Gene3D" id="3.40.50.1100">
    <property type="match status" value="1"/>
</dbReference>
<proteinExistence type="predicted"/>
<keyword evidence="2" id="KW-1185">Reference proteome</keyword>
<gene>
    <name evidence="1" type="ORF">V6N12_002932</name>
</gene>
<organism evidence="1 2">
    <name type="scientific">Hibiscus sabdariffa</name>
    <name type="common">roselle</name>
    <dbReference type="NCBI Taxonomy" id="183260"/>
    <lineage>
        <taxon>Eukaryota</taxon>
        <taxon>Viridiplantae</taxon>
        <taxon>Streptophyta</taxon>
        <taxon>Embryophyta</taxon>
        <taxon>Tracheophyta</taxon>
        <taxon>Spermatophyta</taxon>
        <taxon>Magnoliopsida</taxon>
        <taxon>eudicotyledons</taxon>
        <taxon>Gunneridae</taxon>
        <taxon>Pentapetalae</taxon>
        <taxon>rosids</taxon>
        <taxon>malvids</taxon>
        <taxon>Malvales</taxon>
        <taxon>Malvaceae</taxon>
        <taxon>Malvoideae</taxon>
        <taxon>Hibiscus</taxon>
    </lineage>
</organism>
<evidence type="ECO:0000313" key="1">
    <source>
        <dbReference type="EMBL" id="KAK8556533.1"/>
    </source>
</evidence>
<protein>
    <submittedName>
        <fullName evidence="1">Uncharacterized protein</fullName>
    </submittedName>
</protein>
<dbReference type="EMBL" id="JBBPBM010000017">
    <property type="protein sequence ID" value="KAK8556533.1"/>
    <property type="molecule type" value="Genomic_DNA"/>
</dbReference>
<accession>A0ABR2EAE7</accession>
<comment type="caution">
    <text evidence="1">The sequence shown here is derived from an EMBL/GenBank/DDBJ whole genome shotgun (WGS) entry which is preliminary data.</text>
</comment>